<protein>
    <submittedName>
        <fullName evidence="1">Uncharacterized protein</fullName>
    </submittedName>
</protein>
<reference evidence="1" key="1">
    <citation type="journal article" date="2015" name="Nature">
        <title>Complex archaea that bridge the gap between prokaryotes and eukaryotes.</title>
        <authorList>
            <person name="Spang A."/>
            <person name="Saw J.H."/>
            <person name="Jorgensen S.L."/>
            <person name="Zaremba-Niedzwiedzka K."/>
            <person name="Martijn J."/>
            <person name="Lind A.E."/>
            <person name="van Eijk R."/>
            <person name="Schleper C."/>
            <person name="Guy L."/>
            <person name="Ettema T.J."/>
        </authorList>
    </citation>
    <scope>NUCLEOTIDE SEQUENCE</scope>
</reference>
<organism evidence="1">
    <name type="scientific">marine sediment metagenome</name>
    <dbReference type="NCBI Taxonomy" id="412755"/>
    <lineage>
        <taxon>unclassified sequences</taxon>
        <taxon>metagenomes</taxon>
        <taxon>ecological metagenomes</taxon>
    </lineage>
</organism>
<dbReference type="EMBL" id="LAZR01050757">
    <property type="protein sequence ID" value="KKK86631.1"/>
    <property type="molecule type" value="Genomic_DNA"/>
</dbReference>
<gene>
    <name evidence="1" type="ORF">LCGC14_2761320</name>
</gene>
<evidence type="ECO:0000313" key="1">
    <source>
        <dbReference type="EMBL" id="KKK86631.1"/>
    </source>
</evidence>
<dbReference type="AlphaFoldDB" id="A0A0F9BQG9"/>
<name>A0A0F9BQG9_9ZZZZ</name>
<proteinExistence type="predicted"/>
<sequence length="88" mass="10249">MPKEMLLELMTKHPDIEMDVSLTLLQTISIIGNIELALRHPKNKGHSSNIAKQAAEYLIKEMFLTWPEMYESKELVKAWSTIFDFKLE</sequence>
<comment type="caution">
    <text evidence="1">The sequence shown here is derived from an EMBL/GenBank/DDBJ whole genome shotgun (WGS) entry which is preliminary data.</text>
</comment>
<accession>A0A0F9BQG9</accession>